<feature type="transmembrane region" description="Helical" evidence="2">
    <location>
        <begin position="59"/>
        <end position="85"/>
    </location>
</feature>
<feature type="transmembrane region" description="Helical" evidence="2">
    <location>
        <begin position="155"/>
        <end position="175"/>
    </location>
</feature>
<evidence type="ECO:0000313" key="3">
    <source>
        <dbReference type="EMBL" id="GIE51010.1"/>
    </source>
</evidence>
<evidence type="ECO:0008006" key="5">
    <source>
        <dbReference type="Google" id="ProtNLM"/>
    </source>
</evidence>
<evidence type="ECO:0000256" key="2">
    <source>
        <dbReference type="SAM" id="Phobius"/>
    </source>
</evidence>
<feature type="region of interest" description="Disordered" evidence="1">
    <location>
        <begin position="186"/>
        <end position="257"/>
    </location>
</feature>
<keyword evidence="4" id="KW-1185">Reference proteome</keyword>
<keyword evidence="2" id="KW-0472">Membrane</keyword>
<protein>
    <recommendedName>
        <fullName evidence="5">Short C-terminal domain-containing protein</fullName>
    </recommendedName>
</protein>
<gene>
    <name evidence="3" type="ORF">Ani05nite_45440</name>
</gene>
<feature type="transmembrane region" description="Helical" evidence="2">
    <location>
        <begin position="12"/>
        <end position="39"/>
    </location>
</feature>
<dbReference type="RefSeq" id="WP_203771150.1">
    <property type="nucleotide sequence ID" value="NZ_BAAAYJ010000062.1"/>
</dbReference>
<feature type="transmembrane region" description="Helical" evidence="2">
    <location>
        <begin position="97"/>
        <end position="115"/>
    </location>
</feature>
<accession>A0A919JKH6</accession>
<dbReference type="Proteomes" id="UP000647172">
    <property type="component" value="Unassembled WGS sequence"/>
</dbReference>
<reference evidence="3" key="1">
    <citation type="submission" date="2021-01" db="EMBL/GenBank/DDBJ databases">
        <title>Whole genome shotgun sequence of Actinoplanes nipponensis NBRC 14063.</title>
        <authorList>
            <person name="Komaki H."/>
            <person name="Tamura T."/>
        </authorList>
    </citation>
    <scope>NUCLEOTIDE SEQUENCE</scope>
    <source>
        <strain evidence="3">NBRC 14063</strain>
    </source>
</reference>
<name>A0A919JKH6_9ACTN</name>
<comment type="caution">
    <text evidence="3">The sequence shown here is derived from an EMBL/GenBank/DDBJ whole genome shotgun (WGS) entry which is preliminary data.</text>
</comment>
<dbReference type="EMBL" id="BOMQ01000053">
    <property type="protein sequence ID" value="GIE51010.1"/>
    <property type="molecule type" value="Genomic_DNA"/>
</dbReference>
<keyword evidence="2" id="KW-1133">Transmembrane helix</keyword>
<organism evidence="3 4">
    <name type="scientific">Actinoplanes nipponensis</name>
    <dbReference type="NCBI Taxonomy" id="135950"/>
    <lineage>
        <taxon>Bacteria</taxon>
        <taxon>Bacillati</taxon>
        <taxon>Actinomycetota</taxon>
        <taxon>Actinomycetes</taxon>
        <taxon>Micromonosporales</taxon>
        <taxon>Micromonosporaceae</taxon>
        <taxon>Actinoplanes</taxon>
    </lineage>
</organism>
<feature type="compositionally biased region" description="Pro residues" evidence="1">
    <location>
        <begin position="192"/>
        <end position="222"/>
    </location>
</feature>
<keyword evidence="2" id="KW-0812">Transmembrane</keyword>
<sequence length="257" mass="25935">MISTSAVRRPATVTAAAALLTTTALGYVISALALFGQVGRTRRGAGELLDPIGLDSGGLLVFLQSAVVLTGVLTIVAALVLLGAAAGLRAGRPAARIVAWTTMGVLLLCGISGVTRGGSPEFSSNVQITMSRSDGARTEAVVEALPTLYADAYRIGSGIFAALAMIALITAAVLLTRPSANRWFGPPRAAAGPPPGYHPAPPAPPAPPTPGVPPTPGGPPRPSAAAQAELATLTRRHQRGELSDAEFAAARSRLTGA</sequence>
<proteinExistence type="predicted"/>
<dbReference type="AlphaFoldDB" id="A0A919JKH6"/>
<evidence type="ECO:0000256" key="1">
    <source>
        <dbReference type="SAM" id="MobiDB-lite"/>
    </source>
</evidence>
<evidence type="ECO:0000313" key="4">
    <source>
        <dbReference type="Proteomes" id="UP000647172"/>
    </source>
</evidence>